<gene>
    <name evidence="2" type="ORF">CEJ45_01315</name>
</gene>
<dbReference type="PANTHER" id="PTHR43798">
    <property type="entry name" value="MONOACYLGLYCEROL LIPASE"/>
    <property type="match status" value="1"/>
</dbReference>
<protein>
    <submittedName>
        <fullName evidence="2">Alpha/beta hydrolase</fullName>
    </submittedName>
</protein>
<dbReference type="SUPFAM" id="SSF53474">
    <property type="entry name" value="alpha/beta-Hydrolases"/>
    <property type="match status" value="1"/>
</dbReference>
<dbReference type="EMBL" id="NJGV01000001">
    <property type="protein sequence ID" value="OWY36765.1"/>
    <property type="molecule type" value="Genomic_DNA"/>
</dbReference>
<organism evidence="2 3">
    <name type="scientific">Herbaspirillum aquaticum</name>
    <dbReference type="NCBI Taxonomy" id="568783"/>
    <lineage>
        <taxon>Bacteria</taxon>
        <taxon>Pseudomonadati</taxon>
        <taxon>Pseudomonadota</taxon>
        <taxon>Betaproteobacteria</taxon>
        <taxon>Burkholderiales</taxon>
        <taxon>Oxalobacteraceae</taxon>
        <taxon>Herbaspirillum</taxon>
    </lineage>
</organism>
<dbReference type="AlphaFoldDB" id="A0A225SZJ5"/>
<evidence type="ECO:0000313" key="2">
    <source>
        <dbReference type="EMBL" id="OWY36765.1"/>
    </source>
</evidence>
<proteinExistence type="predicted"/>
<evidence type="ECO:0000259" key="1">
    <source>
        <dbReference type="Pfam" id="PF00561"/>
    </source>
</evidence>
<keyword evidence="2" id="KW-0378">Hydrolase</keyword>
<dbReference type="InterPro" id="IPR029058">
    <property type="entry name" value="AB_hydrolase_fold"/>
</dbReference>
<dbReference type="GO" id="GO:0016787">
    <property type="term" value="F:hydrolase activity"/>
    <property type="evidence" value="ECO:0007669"/>
    <property type="project" value="UniProtKB-KW"/>
</dbReference>
<sequence>MHPDTSIAPVTAASCDEALREPLALLDSRFTEGSVEVPGGRVSYRSCGSGPVVVLLHGISSGAPSWLQCALKLASQARVIAWNAPGYGRSTPLTMSQPKAVDYATRLQDMLQALEVEQCVLVGHSLGALMAAAYLAHGDGRARRTLLADPALGYGAADKQERAQQVRQERLAALYTLGIAGMAQKPTRLLSAHASAQDHAWVRWNMQRLDASGYTQAVQLLCGDDIAPYLQAAPRRGLSVACGTEDIVTTPQASEGLARQFGLPFKLVDAAGHACYIEQPSQFAALVSAQLTSTN</sequence>
<dbReference type="RefSeq" id="WP_088753448.1">
    <property type="nucleotide sequence ID" value="NZ_NJGV01000001.1"/>
</dbReference>
<reference evidence="2 3" key="1">
    <citation type="journal article" date="2010" name="Int. J. Syst. Evol. Microbiol.">
        <title>Reclassification of Herbaspirillum putei as a later heterotypic synonym of Herbaspirillum huttiense, with the description of H. huttiense subsp. huttiense subsp. nov. and H. huttiense subsp. putei subsp. nov., comb. nov., and description of Herbaspirillum aquaticum sp. nov.</title>
        <authorList>
            <person name="Dobritsa A.P."/>
            <person name="Reddy M.C."/>
            <person name="Samadpour M."/>
        </authorList>
    </citation>
    <scope>NUCLEOTIDE SEQUENCE [LARGE SCALE GENOMIC DNA]</scope>
    <source>
        <strain evidence="2 3">IEH 4430</strain>
    </source>
</reference>
<dbReference type="Proteomes" id="UP000214747">
    <property type="component" value="Unassembled WGS sequence"/>
</dbReference>
<name>A0A225SZJ5_9BURK</name>
<dbReference type="InterPro" id="IPR050266">
    <property type="entry name" value="AB_hydrolase_sf"/>
</dbReference>
<keyword evidence="3" id="KW-1185">Reference proteome</keyword>
<dbReference type="PANTHER" id="PTHR43798:SF33">
    <property type="entry name" value="HYDROLASE, PUTATIVE (AFU_ORTHOLOGUE AFUA_2G14860)-RELATED"/>
    <property type="match status" value="1"/>
</dbReference>
<dbReference type="Pfam" id="PF00561">
    <property type="entry name" value="Abhydrolase_1"/>
    <property type="match status" value="1"/>
</dbReference>
<dbReference type="Gene3D" id="3.40.50.1820">
    <property type="entry name" value="alpha/beta hydrolase"/>
    <property type="match status" value="1"/>
</dbReference>
<dbReference type="InterPro" id="IPR000073">
    <property type="entry name" value="AB_hydrolase_1"/>
</dbReference>
<comment type="caution">
    <text evidence="2">The sequence shown here is derived from an EMBL/GenBank/DDBJ whole genome shotgun (WGS) entry which is preliminary data.</text>
</comment>
<feature type="domain" description="AB hydrolase-1" evidence="1">
    <location>
        <begin position="51"/>
        <end position="279"/>
    </location>
</feature>
<dbReference type="GO" id="GO:0016020">
    <property type="term" value="C:membrane"/>
    <property type="evidence" value="ECO:0007669"/>
    <property type="project" value="TreeGrafter"/>
</dbReference>
<evidence type="ECO:0000313" key="3">
    <source>
        <dbReference type="Proteomes" id="UP000214747"/>
    </source>
</evidence>
<accession>A0A225SZJ5</accession>